<dbReference type="Pfam" id="PF13178">
    <property type="entry name" value="DUF4005"/>
    <property type="match status" value="1"/>
</dbReference>
<organism evidence="3 4">
    <name type="scientific">Sesamum angolense</name>
    <dbReference type="NCBI Taxonomy" id="2727404"/>
    <lineage>
        <taxon>Eukaryota</taxon>
        <taxon>Viridiplantae</taxon>
        <taxon>Streptophyta</taxon>
        <taxon>Embryophyta</taxon>
        <taxon>Tracheophyta</taxon>
        <taxon>Spermatophyta</taxon>
        <taxon>Magnoliopsida</taxon>
        <taxon>eudicotyledons</taxon>
        <taxon>Gunneridae</taxon>
        <taxon>Pentapetalae</taxon>
        <taxon>asterids</taxon>
        <taxon>lamiids</taxon>
        <taxon>Lamiales</taxon>
        <taxon>Pedaliaceae</taxon>
        <taxon>Sesamum</taxon>
    </lineage>
</organism>
<dbReference type="InterPro" id="IPR025064">
    <property type="entry name" value="DUF4005"/>
</dbReference>
<dbReference type="CDD" id="cd23767">
    <property type="entry name" value="IQCD"/>
    <property type="match status" value="1"/>
</dbReference>
<comment type="caution">
    <text evidence="3">The sequence shown here is derived from an EMBL/GenBank/DDBJ whole genome shotgun (WGS) entry which is preliminary data.</text>
</comment>
<proteinExistence type="predicted"/>
<evidence type="ECO:0000313" key="3">
    <source>
        <dbReference type="EMBL" id="KAK4410843.1"/>
    </source>
</evidence>
<keyword evidence="4" id="KW-1185">Reference proteome</keyword>
<reference evidence="3" key="2">
    <citation type="journal article" date="2024" name="Plant">
        <title>Genomic evolution and insights into agronomic trait innovations of Sesamum species.</title>
        <authorList>
            <person name="Miao H."/>
            <person name="Wang L."/>
            <person name="Qu L."/>
            <person name="Liu H."/>
            <person name="Sun Y."/>
            <person name="Le M."/>
            <person name="Wang Q."/>
            <person name="Wei S."/>
            <person name="Zheng Y."/>
            <person name="Lin W."/>
            <person name="Duan Y."/>
            <person name="Cao H."/>
            <person name="Xiong S."/>
            <person name="Wang X."/>
            <person name="Wei L."/>
            <person name="Li C."/>
            <person name="Ma Q."/>
            <person name="Ju M."/>
            <person name="Zhao R."/>
            <person name="Li G."/>
            <person name="Mu C."/>
            <person name="Tian Q."/>
            <person name="Mei H."/>
            <person name="Zhang T."/>
            <person name="Gao T."/>
            <person name="Zhang H."/>
        </authorList>
    </citation>
    <scope>NUCLEOTIDE SEQUENCE</scope>
    <source>
        <strain evidence="3">K16</strain>
    </source>
</reference>
<accession>A0AAE1XFI8</accession>
<dbReference type="Proteomes" id="UP001289374">
    <property type="component" value="Unassembled WGS sequence"/>
</dbReference>
<dbReference type="AlphaFoldDB" id="A0AAE1XFI8"/>
<evidence type="ECO:0000313" key="4">
    <source>
        <dbReference type="Proteomes" id="UP001289374"/>
    </source>
</evidence>
<evidence type="ECO:0000256" key="1">
    <source>
        <dbReference type="SAM" id="MobiDB-lite"/>
    </source>
</evidence>
<name>A0AAE1XFI8_9LAMI</name>
<feature type="compositionally biased region" description="Basic and acidic residues" evidence="1">
    <location>
        <begin position="281"/>
        <end position="295"/>
    </location>
</feature>
<gene>
    <name evidence="3" type="ORF">Sango_0157300</name>
</gene>
<feature type="domain" description="DUF4005" evidence="2">
    <location>
        <begin position="253"/>
        <end position="310"/>
    </location>
</feature>
<feature type="region of interest" description="Disordered" evidence="1">
    <location>
        <begin position="274"/>
        <end position="308"/>
    </location>
</feature>
<dbReference type="EMBL" id="JACGWL010000001">
    <property type="protein sequence ID" value="KAK4410843.1"/>
    <property type="molecule type" value="Genomic_DNA"/>
</dbReference>
<reference evidence="3" key="1">
    <citation type="submission" date="2020-06" db="EMBL/GenBank/DDBJ databases">
        <authorList>
            <person name="Li T."/>
            <person name="Hu X."/>
            <person name="Zhang T."/>
            <person name="Song X."/>
            <person name="Zhang H."/>
            <person name="Dai N."/>
            <person name="Sheng W."/>
            <person name="Hou X."/>
            <person name="Wei L."/>
        </authorList>
    </citation>
    <scope>NUCLEOTIDE SEQUENCE</scope>
    <source>
        <strain evidence="3">K16</strain>
        <tissue evidence="3">Leaf</tissue>
    </source>
</reference>
<sequence>MGKASKWIRNFLLGKREDRGKKTGPSLPPETSMSGTLALVSPLNTPKVRRRWSFRRSTSTKAVTSHQSSRSLDFILTPKQALLEYQTDQQNYATYRSLSAHAAATKIQAVYRSYWCAGLTLMNVFAGKESIARSKRVSQIASLGKGSLENVATGNSFSTYGGSRNRSGNMDYTPYERVEYGSRTCNSGHFSASQREYRLHMCPSPSTLSFTDSSSTTYDGQLEEFSLEMARRNSRRYSACPEHKHPFIHLPAQCPDHVTSDSHFTPNYMINTKSSRAKARSHSEPRQRPKVDTKQKNRRSSSMDENNEYPYLMKLYRSGKSTVDGNHDSNIRNSLIPFEVSVGTTPSHLICTFYLPEFITT</sequence>
<evidence type="ECO:0000259" key="2">
    <source>
        <dbReference type="Pfam" id="PF13178"/>
    </source>
</evidence>
<protein>
    <recommendedName>
        <fullName evidence="2">DUF4005 domain-containing protein</fullName>
    </recommendedName>
</protein>